<name>A0ABW4AUL0_9ACTN</name>
<proteinExistence type="predicted"/>
<dbReference type="RefSeq" id="WP_317796628.1">
    <property type="nucleotide sequence ID" value="NZ_AP028461.1"/>
</dbReference>
<evidence type="ECO:0000256" key="1">
    <source>
        <dbReference type="SAM" id="MobiDB-lite"/>
    </source>
</evidence>
<feature type="region of interest" description="Disordered" evidence="1">
    <location>
        <begin position="134"/>
        <end position="153"/>
    </location>
</feature>
<organism evidence="2 3">
    <name type="scientific">Actinoplanes sichuanensis</name>
    <dbReference type="NCBI Taxonomy" id="512349"/>
    <lineage>
        <taxon>Bacteria</taxon>
        <taxon>Bacillati</taxon>
        <taxon>Actinomycetota</taxon>
        <taxon>Actinomycetes</taxon>
        <taxon>Micromonosporales</taxon>
        <taxon>Micromonosporaceae</taxon>
        <taxon>Actinoplanes</taxon>
    </lineage>
</organism>
<evidence type="ECO:0000313" key="3">
    <source>
        <dbReference type="Proteomes" id="UP001597183"/>
    </source>
</evidence>
<dbReference type="Proteomes" id="UP001597183">
    <property type="component" value="Unassembled WGS sequence"/>
</dbReference>
<evidence type="ECO:0000313" key="2">
    <source>
        <dbReference type="EMBL" id="MFD1373663.1"/>
    </source>
</evidence>
<keyword evidence="3" id="KW-1185">Reference proteome</keyword>
<dbReference type="EMBL" id="JBHTMK010000070">
    <property type="protein sequence ID" value="MFD1373663.1"/>
    <property type="molecule type" value="Genomic_DNA"/>
</dbReference>
<sequence>MPKVKITDDAFTELESAASAAGISPRQWLDQALRNRTWLGDPRATDLLRVWSDALDELAATVHSPSRITVLREARLLAVVGGTALIWAPDHYTQIMIESGGLRADLALVLSRLLDRPVAVAATLQPAGTLPSARFSAPATAPSPTAASPSSAVLSPASSSPAAAFPAGAGHSPAFPSRTATSSSATGLPFAFPSPTVAPSSAVVVPAEAAERRPQFGEVLALARKLAADMEALTSPPRR</sequence>
<gene>
    <name evidence="2" type="ORF">ACFQ5G_50760</name>
</gene>
<protein>
    <submittedName>
        <fullName evidence="2">Uncharacterized protein</fullName>
    </submittedName>
</protein>
<reference evidence="3" key="1">
    <citation type="journal article" date="2019" name="Int. J. Syst. Evol. Microbiol.">
        <title>The Global Catalogue of Microorganisms (GCM) 10K type strain sequencing project: providing services to taxonomists for standard genome sequencing and annotation.</title>
        <authorList>
            <consortium name="The Broad Institute Genomics Platform"/>
            <consortium name="The Broad Institute Genome Sequencing Center for Infectious Disease"/>
            <person name="Wu L."/>
            <person name="Ma J."/>
        </authorList>
    </citation>
    <scope>NUCLEOTIDE SEQUENCE [LARGE SCALE GENOMIC DNA]</scope>
    <source>
        <strain evidence="3">CCM 7526</strain>
    </source>
</reference>
<comment type="caution">
    <text evidence="2">The sequence shown here is derived from an EMBL/GenBank/DDBJ whole genome shotgun (WGS) entry which is preliminary data.</text>
</comment>
<accession>A0ABW4AUL0</accession>